<dbReference type="GeneID" id="29383428"/>
<dbReference type="EMBL" id="CP014034">
    <property type="protein sequence ID" value="AMF92676.1"/>
    <property type="molecule type" value="Genomic_DNA"/>
</dbReference>
<dbReference type="Proteomes" id="UP000057088">
    <property type="component" value="Chromosome 1"/>
</dbReference>
<proteinExistence type="predicted"/>
<protein>
    <submittedName>
        <fullName evidence="3">Uncharacterized protein</fullName>
    </submittedName>
</protein>
<reference evidence="2" key="2">
    <citation type="submission" date="2018-01" db="EMBL/GenBank/DDBJ databases">
        <title>FDA dAtabase for Regulatory Grade micrObial Sequences (FDA-ARGOS): Supporting development and validation of Infectious Disease Dx tests.</title>
        <authorList>
            <person name="Hoffmann M."/>
            <person name="Allard M."/>
            <person name="Evans P."/>
            <person name="Brown E."/>
            <person name="Tallon L."/>
            <person name="Sadzewicz L."/>
            <person name="Sengamalay N."/>
            <person name="Ott S."/>
            <person name="Godinez A."/>
            <person name="Nagaraj S."/>
            <person name="Vyas G."/>
            <person name="Aluvathingal J."/>
            <person name="Nadendla S."/>
            <person name="Geyer C."/>
            <person name="Sichtig H."/>
        </authorList>
    </citation>
    <scope>NUCLEOTIDE SEQUENCE</scope>
    <source>
        <strain evidence="2">ATCC 33809</strain>
    </source>
</reference>
<reference evidence="3 5" key="3">
    <citation type="submission" date="2018-06" db="EMBL/GenBank/DDBJ databases">
        <authorList>
            <consortium name="Pathogen Informatics"/>
            <person name="Doyle S."/>
        </authorList>
    </citation>
    <scope>NUCLEOTIDE SEQUENCE [LARGE SCALE GENOMIC DNA]</scope>
    <source>
        <strain evidence="3 5">NCTC11327</strain>
    </source>
</reference>
<name>A0AAX2LW05_VIBFL</name>
<dbReference type="KEGG" id="vfl:AL536_04155"/>
<dbReference type="Proteomes" id="UP000254626">
    <property type="component" value="Unassembled WGS sequence"/>
</dbReference>
<dbReference type="EMBL" id="UHIP01000002">
    <property type="protein sequence ID" value="SUQ27549.1"/>
    <property type="molecule type" value="Genomic_DNA"/>
</dbReference>
<evidence type="ECO:0000313" key="2">
    <source>
        <dbReference type="EMBL" id="AMF92676.1"/>
    </source>
</evidence>
<sequence length="200" mass="23855">MSNKLLKDRMKWFNPENEEMAEWLRSYAKRHDWIGNYSRKEEDNNNIIKYESNVEFARNFLGSWTNKYSINDDDKYKVNLLKSAWRSHTKREQTSTFLLTKNAQKALSYLSKRLDMPKAKIVNALLVEAIHKIKKNKNKKFEAYLQTPNFEKETTSVEKLFTALTNIDEMRIELDILKEECARLQKENEELISQKKHSNI</sequence>
<feature type="coiled-coil region" evidence="1">
    <location>
        <begin position="167"/>
        <end position="194"/>
    </location>
</feature>
<evidence type="ECO:0000256" key="1">
    <source>
        <dbReference type="SAM" id="Coils"/>
    </source>
</evidence>
<evidence type="ECO:0000313" key="4">
    <source>
        <dbReference type="Proteomes" id="UP000057088"/>
    </source>
</evidence>
<dbReference type="AlphaFoldDB" id="A0AAX2LW05"/>
<evidence type="ECO:0000313" key="5">
    <source>
        <dbReference type="Proteomes" id="UP000254626"/>
    </source>
</evidence>
<keyword evidence="4" id="KW-1185">Reference proteome</keyword>
<organism evidence="3 5">
    <name type="scientific">Vibrio fluvialis</name>
    <dbReference type="NCBI Taxonomy" id="676"/>
    <lineage>
        <taxon>Bacteria</taxon>
        <taxon>Pseudomonadati</taxon>
        <taxon>Pseudomonadota</taxon>
        <taxon>Gammaproteobacteria</taxon>
        <taxon>Vibrionales</taxon>
        <taxon>Vibrionaceae</taxon>
        <taxon>Vibrio</taxon>
    </lineage>
</organism>
<dbReference type="RefSeq" id="WP_061055699.1">
    <property type="nucleotide sequence ID" value="NZ_CABLBX010000022.1"/>
</dbReference>
<reference evidence="4" key="1">
    <citation type="submission" date="2015-12" db="EMBL/GenBank/DDBJ databases">
        <title>FDA dAtabase for Regulatory Grade micrObial Sequences (FDA-ARGOS): Supporting development and validation of Infectious Disease Dx tests.</title>
        <authorList>
            <person name="Hoffmann M."/>
            <person name="Allard M."/>
            <person name="Evans P."/>
            <person name="Brown E."/>
            <person name="Tallon L.J."/>
            <person name="Sadzewicz L."/>
            <person name="Sengamalay N."/>
            <person name="Ott S."/>
            <person name="Godinez A."/>
            <person name="Nagaraj S."/>
            <person name="Vyas G."/>
            <person name="Aluvathingal J."/>
            <person name="Nadendla S."/>
            <person name="Geyer C."/>
            <person name="Sichtig H."/>
        </authorList>
    </citation>
    <scope>NUCLEOTIDE SEQUENCE [LARGE SCALE GENOMIC DNA]</scope>
    <source>
        <strain evidence="4">ATCC 33809</strain>
    </source>
</reference>
<evidence type="ECO:0000313" key="3">
    <source>
        <dbReference type="EMBL" id="SUQ27549.1"/>
    </source>
</evidence>
<gene>
    <name evidence="2" type="ORF">AL536_04155</name>
    <name evidence="3" type="ORF">NCTC11327_04444</name>
</gene>
<accession>A0AAX2LW05</accession>
<keyword evidence="1" id="KW-0175">Coiled coil</keyword>